<feature type="transmembrane region" description="Helical" evidence="8">
    <location>
        <begin position="231"/>
        <end position="252"/>
    </location>
</feature>
<feature type="transmembrane region" description="Helical" evidence="8">
    <location>
        <begin position="173"/>
        <end position="196"/>
    </location>
</feature>
<dbReference type="InterPro" id="IPR035906">
    <property type="entry name" value="MetI-like_sf"/>
</dbReference>
<dbReference type="Proteomes" id="UP001250932">
    <property type="component" value="Unassembled WGS sequence"/>
</dbReference>
<dbReference type="PANTHER" id="PTHR43848:SF2">
    <property type="entry name" value="PUTRESCINE TRANSPORT SYSTEM PERMEASE PROTEIN POTI"/>
    <property type="match status" value="1"/>
</dbReference>
<dbReference type="SUPFAM" id="SSF161098">
    <property type="entry name" value="MetI-like"/>
    <property type="match status" value="1"/>
</dbReference>
<feature type="transmembrane region" description="Helical" evidence="8">
    <location>
        <begin position="65"/>
        <end position="87"/>
    </location>
</feature>
<sequence length="255" mass="28065">MTSRSKWLRGLSVGTLLFLYGPILVILVFSFNVSKMSVVWEGGSLYWYRQLAGDHSLWLATRHSLVIGGVSTLVSLMLGIGSAVILERRRIMGQPLVEGILLLPLVIPEIMLGVALLLFFVLIKWPLGLTTVIIGHCVFNLPLVIMVLRARLRKINPVWDAAARDLGATPWQAFIYVTFPLLRPAIWGAGLMAFTLSLDDFVVTFFTTGPGATTLPLKVFSMMRTGITPEINALSAVLVTVSMLFIGVSLVLQRK</sequence>
<gene>
    <name evidence="10" type="ORF">PPG34_04545</name>
</gene>
<evidence type="ECO:0000256" key="6">
    <source>
        <dbReference type="ARBA" id="ARBA00022989"/>
    </source>
</evidence>
<dbReference type="EMBL" id="JAQOUE010000001">
    <property type="protein sequence ID" value="MDT7041607.1"/>
    <property type="molecule type" value="Genomic_DNA"/>
</dbReference>
<evidence type="ECO:0000259" key="9">
    <source>
        <dbReference type="PROSITE" id="PS50928"/>
    </source>
</evidence>
<feature type="transmembrane region" description="Helical" evidence="8">
    <location>
        <begin position="99"/>
        <end position="123"/>
    </location>
</feature>
<keyword evidence="3 8" id="KW-0813">Transport</keyword>
<comment type="caution">
    <text evidence="10">The sequence shown here is derived from an EMBL/GenBank/DDBJ whole genome shotgun (WGS) entry which is preliminary data.</text>
</comment>
<reference evidence="10 11" key="1">
    <citation type="journal article" date="2023" name="ISME J.">
        <title>Cultivation and genomic characterization of novel and ubiquitous marine nitrite-oxidizing bacteria from the Nitrospirales.</title>
        <authorList>
            <person name="Mueller A.J."/>
            <person name="Daebeler A."/>
            <person name="Herbold C.W."/>
            <person name="Kirkegaard R.H."/>
            <person name="Daims H."/>
        </authorList>
    </citation>
    <scope>NUCLEOTIDE SEQUENCE [LARGE SCALE GENOMIC DNA]</scope>
    <source>
        <strain evidence="10 11">EB</strain>
    </source>
</reference>
<evidence type="ECO:0000256" key="1">
    <source>
        <dbReference type="ARBA" id="ARBA00004651"/>
    </source>
</evidence>
<keyword evidence="6 8" id="KW-1133">Transmembrane helix</keyword>
<organism evidence="10 11">
    <name type="scientific">Candidatus Nitronereus thalassa</name>
    <dbReference type="NCBI Taxonomy" id="3020898"/>
    <lineage>
        <taxon>Bacteria</taxon>
        <taxon>Pseudomonadati</taxon>
        <taxon>Nitrospirota</taxon>
        <taxon>Nitrospiria</taxon>
        <taxon>Nitrospirales</taxon>
        <taxon>Nitrospiraceae</taxon>
        <taxon>Candidatus Nitronereus</taxon>
    </lineage>
</organism>
<evidence type="ECO:0000256" key="3">
    <source>
        <dbReference type="ARBA" id="ARBA00022448"/>
    </source>
</evidence>
<feature type="domain" description="ABC transmembrane type-1" evidence="9">
    <location>
        <begin position="61"/>
        <end position="252"/>
    </location>
</feature>
<dbReference type="Pfam" id="PF00528">
    <property type="entry name" value="BPD_transp_1"/>
    <property type="match status" value="1"/>
</dbReference>
<evidence type="ECO:0000256" key="8">
    <source>
        <dbReference type="RuleBase" id="RU363032"/>
    </source>
</evidence>
<evidence type="ECO:0000256" key="7">
    <source>
        <dbReference type="ARBA" id="ARBA00023136"/>
    </source>
</evidence>
<evidence type="ECO:0000256" key="5">
    <source>
        <dbReference type="ARBA" id="ARBA00022692"/>
    </source>
</evidence>
<evidence type="ECO:0000256" key="4">
    <source>
        <dbReference type="ARBA" id="ARBA00022475"/>
    </source>
</evidence>
<dbReference type="InterPro" id="IPR051789">
    <property type="entry name" value="Bact_Polyamine_Transport"/>
</dbReference>
<name>A0ABU3K5A2_9BACT</name>
<protein>
    <submittedName>
        <fullName evidence="10">ABC transporter permease</fullName>
    </submittedName>
</protein>
<dbReference type="Gene3D" id="1.10.3720.10">
    <property type="entry name" value="MetI-like"/>
    <property type="match status" value="1"/>
</dbReference>
<keyword evidence="4" id="KW-1003">Cell membrane</keyword>
<feature type="transmembrane region" description="Helical" evidence="8">
    <location>
        <begin position="129"/>
        <end position="152"/>
    </location>
</feature>
<comment type="subcellular location">
    <subcellularLocation>
        <location evidence="1 8">Cell membrane</location>
        <topology evidence="1 8">Multi-pass membrane protein</topology>
    </subcellularLocation>
</comment>
<evidence type="ECO:0000313" key="10">
    <source>
        <dbReference type="EMBL" id="MDT7041607.1"/>
    </source>
</evidence>
<dbReference type="CDD" id="cd06261">
    <property type="entry name" value="TM_PBP2"/>
    <property type="match status" value="1"/>
</dbReference>
<dbReference type="PROSITE" id="PS50928">
    <property type="entry name" value="ABC_TM1"/>
    <property type="match status" value="1"/>
</dbReference>
<keyword evidence="11" id="KW-1185">Reference proteome</keyword>
<accession>A0ABU3K5A2</accession>
<dbReference type="InterPro" id="IPR000515">
    <property type="entry name" value="MetI-like"/>
</dbReference>
<keyword evidence="5 8" id="KW-0812">Transmembrane</keyword>
<feature type="transmembrane region" description="Helical" evidence="8">
    <location>
        <begin position="7"/>
        <end position="31"/>
    </location>
</feature>
<evidence type="ECO:0000313" key="11">
    <source>
        <dbReference type="Proteomes" id="UP001250932"/>
    </source>
</evidence>
<dbReference type="PANTHER" id="PTHR43848">
    <property type="entry name" value="PUTRESCINE TRANSPORT SYSTEM PERMEASE PROTEIN POTI"/>
    <property type="match status" value="1"/>
</dbReference>
<proteinExistence type="inferred from homology"/>
<evidence type="ECO:0000256" key="2">
    <source>
        <dbReference type="ARBA" id="ARBA00007069"/>
    </source>
</evidence>
<comment type="similarity">
    <text evidence="2">Belongs to the binding-protein-dependent transport system permease family. CysTW subfamily.</text>
</comment>
<dbReference type="RefSeq" id="WP_313831956.1">
    <property type="nucleotide sequence ID" value="NZ_JAQOUE010000001.1"/>
</dbReference>
<keyword evidence="7 8" id="KW-0472">Membrane</keyword>